<evidence type="ECO:0000259" key="6">
    <source>
        <dbReference type="Pfam" id="PF25917"/>
    </source>
</evidence>
<evidence type="ECO:0000259" key="8">
    <source>
        <dbReference type="Pfam" id="PF25967"/>
    </source>
</evidence>
<evidence type="ECO:0000256" key="2">
    <source>
        <dbReference type="ARBA" id="ARBA00009477"/>
    </source>
</evidence>
<dbReference type="InterPro" id="IPR058626">
    <property type="entry name" value="MdtA-like_b-barrel"/>
</dbReference>
<dbReference type="PANTHER" id="PTHR30158">
    <property type="entry name" value="ACRA/E-RELATED COMPONENT OF DRUG EFFLUX TRANSPORTER"/>
    <property type="match status" value="1"/>
</dbReference>
<dbReference type="Gene3D" id="2.40.50.100">
    <property type="match status" value="1"/>
</dbReference>
<dbReference type="Gene3D" id="1.10.287.470">
    <property type="entry name" value="Helix hairpin bin"/>
    <property type="match status" value="1"/>
</dbReference>
<evidence type="ECO:0000256" key="1">
    <source>
        <dbReference type="ARBA" id="ARBA00004196"/>
    </source>
</evidence>
<feature type="signal peptide" evidence="4">
    <location>
        <begin position="1"/>
        <end position="18"/>
    </location>
</feature>
<feature type="compositionally biased region" description="Pro residues" evidence="3">
    <location>
        <begin position="373"/>
        <end position="384"/>
    </location>
</feature>
<dbReference type="Proteomes" id="UP001205906">
    <property type="component" value="Unassembled WGS sequence"/>
</dbReference>
<dbReference type="InterPro" id="IPR058627">
    <property type="entry name" value="MdtA-like_C"/>
</dbReference>
<comment type="caution">
    <text evidence="9">The sequence shown here is derived from an EMBL/GenBank/DDBJ whole genome shotgun (WGS) entry which is preliminary data.</text>
</comment>
<protein>
    <submittedName>
        <fullName evidence="9">Efflux RND transporter periplasmic adaptor subunit</fullName>
    </submittedName>
</protein>
<feature type="chain" id="PRO_5046860695" evidence="4">
    <location>
        <begin position="19"/>
        <end position="402"/>
    </location>
</feature>
<feature type="region of interest" description="Disordered" evidence="3">
    <location>
        <begin position="365"/>
        <end position="402"/>
    </location>
</feature>
<dbReference type="Pfam" id="PF25967">
    <property type="entry name" value="RND-MFP_C"/>
    <property type="match status" value="1"/>
</dbReference>
<feature type="domain" description="Multidrug resistance protein MdtA-like barrel-sandwich hybrid" evidence="6">
    <location>
        <begin position="66"/>
        <end position="205"/>
    </location>
</feature>
<dbReference type="Gene3D" id="2.40.420.20">
    <property type="match status" value="1"/>
</dbReference>
<dbReference type="Pfam" id="PF25917">
    <property type="entry name" value="BSH_RND"/>
    <property type="match status" value="1"/>
</dbReference>
<dbReference type="PROSITE" id="PS51257">
    <property type="entry name" value="PROKAR_LIPOPROTEIN"/>
    <property type="match status" value="1"/>
</dbReference>
<dbReference type="PANTHER" id="PTHR30158:SF3">
    <property type="entry name" value="MULTIDRUG EFFLUX PUMP SUBUNIT ACRA-RELATED"/>
    <property type="match status" value="1"/>
</dbReference>
<dbReference type="SUPFAM" id="SSF111369">
    <property type="entry name" value="HlyD-like secretion proteins"/>
    <property type="match status" value="1"/>
</dbReference>
<gene>
    <name evidence="9" type="ORF">NGM99_19190</name>
</gene>
<keyword evidence="4" id="KW-0732">Signal</keyword>
<evidence type="ECO:0000313" key="9">
    <source>
        <dbReference type="EMBL" id="MCO6051916.1"/>
    </source>
</evidence>
<evidence type="ECO:0000256" key="3">
    <source>
        <dbReference type="SAM" id="MobiDB-lite"/>
    </source>
</evidence>
<dbReference type="InterPro" id="IPR058624">
    <property type="entry name" value="MdtA-like_HH"/>
</dbReference>
<proteinExistence type="inferred from homology"/>
<evidence type="ECO:0000256" key="4">
    <source>
        <dbReference type="SAM" id="SignalP"/>
    </source>
</evidence>
<dbReference type="RefSeq" id="WP_252821932.1">
    <property type="nucleotide sequence ID" value="NZ_JAMXQS010000009.1"/>
</dbReference>
<reference evidence="9 10" key="1">
    <citation type="submission" date="2022-06" db="EMBL/GenBank/DDBJ databases">
        <title>Mesorhizobium sp. strain RP14 Genome sequencing and assembly.</title>
        <authorList>
            <person name="Kim I."/>
        </authorList>
    </citation>
    <scope>NUCLEOTIDE SEQUENCE [LARGE SCALE GENOMIC DNA]</scope>
    <source>
        <strain evidence="10">RP14(2022)</strain>
    </source>
</reference>
<feature type="domain" description="Multidrug resistance protein MdtA-like C-terminal permuted SH3" evidence="8">
    <location>
        <begin position="305"/>
        <end position="367"/>
    </location>
</feature>
<dbReference type="EMBL" id="JAMXQS010000009">
    <property type="protein sequence ID" value="MCO6051916.1"/>
    <property type="molecule type" value="Genomic_DNA"/>
</dbReference>
<dbReference type="Pfam" id="PF25876">
    <property type="entry name" value="HH_MFP_RND"/>
    <property type="match status" value="1"/>
</dbReference>
<accession>A0ABT1CCK6</accession>
<feature type="domain" description="Multidrug resistance protein MdtA-like alpha-helical hairpin" evidence="5">
    <location>
        <begin position="107"/>
        <end position="176"/>
    </location>
</feature>
<name>A0ABT1CCK6_9HYPH</name>
<comment type="similarity">
    <text evidence="2">Belongs to the membrane fusion protein (MFP) (TC 8.A.1) family.</text>
</comment>
<comment type="subcellular location">
    <subcellularLocation>
        <location evidence="1">Cell envelope</location>
    </subcellularLocation>
</comment>
<evidence type="ECO:0000313" key="10">
    <source>
        <dbReference type="Proteomes" id="UP001205906"/>
    </source>
</evidence>
<dbReference type="Pfam" id="PF25944">
    <property type="entry name" value="Beta-barrel_RND"/>
    <property type="match status" value="1"/>
</dbReference>
<evidence type="ECO:0000259" key="7">
    <source>
        <dbReference type="Pfam" id="PF25944"/>
    </source>
</evidence>
<sequence length="402" mass="42543">MKSASAKFIVLSSLLALATACSDAGGQGQAQGGPPAMPPSPVSFVETKAESLPITNELPGRVAPTRIAEVRPRVSGIIVERIFEQGSLVKAGDVLYRIDPAPFQVQVDSAKATLQRAEAGQVQARQTADRQRELRERRINSASQEDSAVSALAQADADVAAARASLAAAELNLQYSEVKAPIAGRIGRADITEGALVSSTDNLATIQQFDPVYVDFTQSSNALLSLKRAAEAGTVESMSPTEARVRIKLDDGSEYGSQGRFLFSEATVDQTTGQVTLRAEVPNPKSDLLPGMYVRVLIEQGIERNAITVPQQAVQRDAGGNAQVYLVGAENKAEILPIRTGRTVDERVVVTEGLKGGEKVIAEGFQKIRPGAPINPSPWNPDAPPQQGGTGQDQPENTASAK</sequence>
<dbReference type="NCBIfam" id="TIGR01730">
    <property type="entry name" value="RND_mfp"/>
    <property type="match status" value="1"/>
</dbReference>
<dbReference type="InterPro" id="IPR006143">
    <property type="entry name" value="RND_pump_MFP"/>
</dbReference>
<evidence type="ECO:0000259" key="5">
    <source>
        <dbReference type="Pfam" id="PF25876"/>
    </source>
</evidence>
<dbReference type="Gene3D" id="2.40.30.170">
    <property type="match status" value="1"/>
</dbReference>
<keyword evidence="10" id="KW-1185">Reference proteome</keyword>
<organism evidence="9 10">
    <name type="scientific">Mesorhizobium liriopis</name>
    <dbReference type="NCBI Taxonomy" id="2953882"/>
    <lineage>
        <taxon>Bacteria</taxon>
        <taxon>Pseudomonadati</taxon>
        <taxon>Pseudomonadota</taxon>
        <taxon>Alphaproteobacteria</taxon>
        <taxon>Hyphomicrobiales</taxon>
        <taxon>Phyllobacteriaceae</taxon>
        <taxon>Mesorhizobium</taxon>
    </lineage>
</organism>
<feature type="domain" description="Multidrug resistance protein MdtA-like beta-barrel" evidence="7">
    <location>
        <begin position="211"/>
        <end position="301"/>
    </location>
</feature>
<dbReference type="InterPro" id="IPR058625">
    <property type="entry name" value="MdtA-like_BSH"/>
</dbReference>